<evidence type="ECO:0000256" key="1">
    <source>
        <dbReference type="SAM" id="MobiDB-lite"/>
    </source>
</evidence>
<keyword evidence="3" id="KW-1185">Reference proteome</keyword>
<gene>
    <name evidence="2" type="ORF">ATANTOWER_018985</name>
</gene>
<feature type="region of interest" description="Disordered" evidence="1">
    <location>
        <begin position="1"/>
        <end position="104"/>
    </location>
</feature>
<name>A0ABU7BTD9_9TELE</name>
<sequence>QHPHTQPPHTALLQAPPPHPGSTTQGEARAMRNVTPAPAHRRNRADTIKHCAHNGTPDPTPRWDKRTRQEVPGQWQALRASVPHNHTDTPHQCRCNDSPGRNII</sequence>
<protein>
    <submittedName>
        <fullName evidence="2">Uncharacterized protein</fullName>
    </submittedName>
</protein>
<feature type="non-terminal residue" evidence="2">
    <location>
        <position position="1"/>
    </location>
</feature>
<accession>A0ABU7BTD9</accession>
<dbReference type="EMBL" id="JAHUTI010062969">
    <property type="protein sequence ID" value="MED6252900.1"/>
    <property type="molecule type" value="Genomic_DNA"/>
</dbReference>
<evidence type="ECO:0000313" key="3">
    <source>
        <dbReference type="Proteomes" id="UP001345963"/>
    </source>
</evidence>
<evidence type="ECO:0000313" key="2">
    <source>
        <dbReference type="EMBL" id="MED6252900.1"/>
    </source>
</evidence>
<proteinExistence type="predicted"/>
<comment type="caution">
    <text evidence="2">The sequence shown here is derived from an EMBL/GenBank/DDBJ whole genome shotgun (WGS) entry which is preliminary data.</text>
</comment>
<dbReference type="Proteomes" id="UP001345963">
    <property type="component" value="Unassembled WGS sequence"/>
</dbReference>
<reference evidence="2 3" key="1">
    <citation type="submission" date="2021-07" db="EMBL/GenBank/DDBJ databases">
        <authorList>
            <person name="Palmer J.M."/>
        </authorList>
    </citation>
    <scope>NUCLEOTIDE SEQUENCE [LARGE SCALE GENOMIC DNA]</scope>
    <source>
        <strain evidence="2 3">AT_MEX2019</strain>
        <tissue evidence="2">Muscle</tissue>
    </source>
</reference>
<organism evidence="2 3">
    <name type="scientific">Ataeniobius toweri</name>
    <dbReference type="NCBI Taxonomy" id="208326"/>
    <lineage>
        <taxon>Eukaryota</taxon>
        <taxon>Metazoa</taxon>
        <taxon>Chordata</taxon>
        <taxon>Craniata</taxon>
        <taxon>Vertebrata</taxon>
        <taxon>Euteleostomi</taxon>
        <taxon>Actinopterygii</taxon>
        <taxon>Neopterygii</taxon>
        <taxon>Teleostei</taxon>
        <taxon>Neoteleostei</taxon>
        <taxon>Acanthomorphata</taxon>
        <taxon>Ovalentaria</taxon>
        <taxon>Atherinomorphae</taxon>
        <taxon>Cyprinodontiformes</taxon>
        <taxon>Goodeidae</taxon>
        <taxon>Ataeniobius</taxon>
    </lineage>
</organism>